<keyword evidence="3" id="KW-0479">Metal-binding</keyword>
<dbReference type="Gene3D" id="2.120.10.30">
    <property type="entry name" value="TolB, C-terminal domain"/>
    <property type="match status" value="1"/>
</dbReference>
<dbReference type="PANTHER" id="PTHR10907:SF47">
    <property type="entry name" value="REGUCALCIN"/>
    <property type="match status" value="1"/>
</dbReference>
<comment type="caution">
    <text evidence="5">The sequence shown here is derived from an EMBL/GenBank/DDBJ whole genome shotgun (WGS) entry which is preliminary data.</text>
</comment>
<proteinExistence type="inferred from homology"/>
<evidence type="ECO:0000259" key="4">
    <source>
        <dbReference type="Pfam" id="PF08450"/>
    </source>
</evidence>
<dbReference type="GO" id="GO:0019853">
    <property type="term" value="P:L-ascorbic acid biosynthetic process"/>
    <property type="evidence" value="ECO:0007669"/>
    <property type="project" value="TreeGrafter"/>
</dbReference>
<feature type="active site" description="Proton donor/acceptor" evidence="2">
    <location>
        <position position="208"/>
    </location>
</feature>
<keyword evidence="6" id="KW-1185">Reference proteome</keyword>
<gene>
    <name evidence="5" type="ORF">NYR54_01920</name>
</gene>
<protein>
    <submittedName>
        <fullName evidence="5">SMP-30/gluconolactonase/LRE family protein</fullName>
    </submittedName>
</protein>
<accession>A0A9X2X6K3</accession>
<evidence type="ECO:0000256" key="3">
    <source>
        <dbReference type="PIRSR" id="PIRSR605511-2"/>
    </source>
</evidence>
<dbReference type="RefSeq" id="WP_261513735.1">
    <property type="nucleotide sequence ID" value="NZ_JAODNV010000004.1"/>
</dbReference>
<dbReference type="InterPro" id="IPR011042">
    <property type="entry name" value="6-blade_b-propeller_TolB-like"/>
</dbReference>
<evidence type="ECO:0000256" key="2">
    <source>
        <dbReference type="PIRSR" id="PIRSR605511-1"/>
    </source>
</evidence>
<dbReference type="AlphaFoldDB" id="A0A9X2X6K3"/>
<dbReference type="EMBL" id="JAODNV010000004">
    <property type="protein sequence ID" value="MCT8989054.1"/>
    <property type="molecule type" value="Genomic_DNA"/>
</dbReference>
<dbReference type="PANTHER" id="PTHR10907">
    <property type="entry name" value="REGUCALCIN"/>
    <property type="match status" value="1"/>
</dbReference>
<dbReference type="SUPFAM" id="SSF63829">
    <property type="entry name" value="Calcium-dependent phosphotriesterase"/>
    <property type="match status" value="1"/>
</dbReference>
<comment type="cofactor">
    <cofactor evidence="3">
        <name>Zn(2+)</name>
        <dbReference type="ChEBI" id="CHEBI:29105"/>
    </cofactor>
    <text evidence="3">Binds 1 divalent metal cation per subunit.</text>
</comment>
<dbReference type="GO" id="GO:0005509">
    <property type="term" value="F:calcium ion binding"/>
    <property type="evidence" value="ECO:0007669"/>
    <property type="project" value="TreeGrafter"/>
</dbReference>
<dbReference type="PRINTS" id="PR01790">
    <property type="entry name" value="SMP30FAMILY"/>
</dbReference>
<reference evidence="5" key="1">
    <citation type="submission" date="2022-08" db="EMBL/GenBank/DDBJ databases">
        <title>Chelativorans sichuanense sp. nov., a paraffin oil-degrading bacterium isolated from a mixture of oil-based drill cuttings and paddy soil.</title>
        <authorList>
            <person name="Yu J."/>
            <person name="Liu H."/>
            <person name="Chen Q."/>
        </authorList>
    </citation>
    <scope>NUCLEOTIDE SEQUENCE</scope>
    <source>
        <strain evidence="5">SCAU 2101</strain>
    </source>
</reference>
<dbReference type="InterPro" id="IPR013658">
    <property type="entry name" value="SGL"/>
</dbReference>
<sequence length="301" mass="32470">MAILPHVARSVKAECILNCKDILGEVPVWDPEGDRIWWLDVSRASLQSLEMSTGRHEVRQLPGKTVGGWAPRKGGGAVVALDSGLHRYGFERVGALIAEIPPPESQATHRVNEAAVDCLGRLWIGTMERSGESPTGGIHLLDPAGTIRNVRGGLLIPNGICFDPSYTTVYFADSRRRTIWAQELDPIEGGLGAQRRFHDFYGIPGMPDGAAIDVEGCLWIACFGGWRVVRIDPTGRVDLSVELPVEKVTSVAFGGSDMRTLFITTASGKLTEHQLAEQPLAGALFAVHSPVSGFIQPPFAG</sequence>
<feature type="binding site" evidence="3">
    <location>
        <position position="208"/>
    </location>
    <ligand>
        <name>a divalent metal cation</name>
        <dbReference type="ChEBI" id="CHEBI:60240"/>
    </ligand>
</feature>
<evidence type="ECO:0000313" key="5">
    <source>
        <dbReference type="EMBL" id="MCT8989054.1"/>
    </source>
</evidence>
<evidence type="ECO:0000256" key="1">
    <source>
        <dbReference type="ARBA" id="ARBA00008853"/>
    </source>
</evidence>
<dbReference type="Pfam" id="PF08450">
    <property type="entry name" value="SGL"/>
    <property type="match status" value="1"/>
</dbReference>
<feature type="binding site" evidence="3">
    <location>
        <position position="158"/>
    </location>
    <ligand>
        <name>a divalent metal cation</name>
        <dbReference type="ChEBI" id="CHEBI:60240"/>
    </ligand>
</feature>
<feature type="binding site" evidence="3">
    <location>
        <position position="112"/>
    </location>
    <ligand>
        <name>substrate</name>
    </ligand>
</feature>
<comment type="similarity">
    <text evidence="1">Belongs to the SMP-30/CGR1 family.</text>
</comment>
<dbReference type="GO" id="GO:0004341">
    <property type="term" value="F:gluconolactonase activity"/>
    <property type="evidence" value="ECO:0007669"/>
    <property type="project" value="TreeGrafter"/>
</dbReference>
<feature type="binding site" evidence="3">
    <location>
        <position position="110"/>
    </location>
    <ligand>
        <name>substrate</name>
    </ligand>
</feature>
<feature type="domain" description="SMP-30/Gluconolactonase/LRE-like region" evidence="4">
    <location>
        <begin position="23"/>
        <end position="266"/>
    </location>
</feature>
<dbReference type="InterPro" id="IPR005511">
    <property type="entry name" value="SMP-30"/>
</dbReference>
<feature type="binding site" evidence="3">
    <location>
        <position position="25"/>
    </location>
    <ligand>
        <name>a divalent metal cation</name>
        <dbReference type="ChEBI" id="CHEBI:60240"/>
    </ligand>
</feature>
<evidence type="ECO:0000313" key="6">
    <source>
        <dbReference type="Proteomes" id="UP001149009"/>
    </source>
</evidence>
<organism evidence="5 6">
    <name type="scientific">Chelativorans petroleitrophicus</name>
    <dbReference type="NCBI Taxonomy" id="2975484"/>
    <lineage>
        <taxon>Bacteria</taxon>
        <taxon>Pseudomonadati</taxon>
        <taxon>Pseudomonadota</taxon>
        <taxon>Alphaproteobacteria</taxon>
        <taxon>Hyphomicrobiales</taxon>
        <taxon>Phyllobacteriaceae</taxon>
        <taxon>Chelativorans</taxon>
    </lineage>
</organism>
<dbReference type="Proteomes" id="UP001149009">
    <property type="component" value="Unassembled WGS sequence"/>
</dbReference>
<keyword evidence="3" id="KW-0862">Zinc</keyword>
<name>A0A9X2X6K3_9HYPH</name>